<evidence type="ECO:0000313" key="2">
    <source>
        <dbReference type="Proteomes" id="UP000886998"/>
    </source>
</evidence>
<name>A0A8X6JD20_9ARAC</name>
<comment type="caution">
    <text evidence="1">The sequence shown here is derived from an EMBL/GenBank/DDBJ whole genome shotgun (WGS) entry which is preliminary data.</text>
</comment>
<organism evidence="1 2">
    <name type="scientific">Trichonephila inaurata madagascariensis</name>
    <dbReference type="NCBI Taxonomy" id="2747483"/>
    <lineage>
        <taxon>Eukaryota</taxon>
        <taxon>Metazoa</taxon>
        <taxon>Ecdysozoa</taxon>
        <taxon>Arthropoda</taxon>
        <taxon>Chelicerata</taxon>
        <taxon>Arachnida</taxon>
        <taxon>Araneae</taxon>
        <taxon>Araneomorphae</taxon>
        <taxon>Entelegynae</taxon>
        <taxon>Araneoidea</taxon>
        <taxon>Nephilidae</taxon>
        <taxon>Trichonephila</taxon>
        <taxon>Trichonephila inaurata</taxon>
    </lineage>
</organism>
<dbReference type="EMBL" id="BMAV01027531">
    <property type="protein sequence ID" value="GFS60058.1"/>
    <property type="molecule type" value="Genomic_DNA"/>
</dbReference>
<keyword evidence="2" id="KW-1185">Reference proteome</keyword>
<reference evidence="1" key="1">
    <citation type="submission" date="2020-08" db="EMBL/GenBank/DDBJ databases">
        <title>Multicomponent nature underlies the extraordinary mechanical properties of spider dragline silk.</title>
        <authorList>
            <person name="Kono N."/>
            <person name="Nakamura H."/>
            <person name="Mori M."/>
            <person name="Yoshida Y."/>
            <person name="Ohtoshi R."/>
            <person name="Malay A.D."/>
            <person name="Moran D.A.P."/>
            <person name="Tomita M."/>
            <person name="Numata K."/>
            <person name="Arakawa K."/>
        </authorList>
    </citation>
    <scope>NUCLEOTIDE SEQUENCE</scope>
</reference>
<evidence type="ECO:0000313" key="1">
    <source>
        <dbReference type="EMBL" id="GFS60058.1"/>
    </source>
</evidence>
<protein>
    <submittedName>
        <fullName evidence="1">Uncharacterized protein</fullName>
    </submittedName>
</protein>
<accession>A0A8X6JD20</accession>
<dbReference type="Proteomes" id="UP000886998">
    <property type="component" value="Unassembled WGS sequence"/>
</dbReference>
<dbReference type="AlphaFoldDB" id="A0A8X6JD20"/>
<gene>
    <name evidence="1" type="ORF">TNIN_229381</name>
</gene>
<dbReference type="OrthoDB" id="10336146at2759"/>
<sequence>MESLSFLTNHADLSTPMKRNFCFQAQSSQPTFLISDDIKISPKEHKLKSLSSFKTFDDLSDSPLNILQTFKKSICVEFQTPPVKQSEVLDVFDDEEFAPFRFPLEVTGFTQEDDDNHRAYRMELYFKPSLDAIPEEEEFEESSKVKRSRHWKIKIKNMFKNLHLLCCFKKQ</sequence>
<proteinExistence type="predicted"/>